<evidence type="ECO:0000313" key="2">
    <source>
        <dbReference type="Proteomes" id="UP000805193"/>
    </source>
</evidence>
<feature type="non-terminal residue" evidence="1">
    <location>
        <position position="386"/>
    </location>
</feature>
<name>A0AC60QAV1_IXOPE</name>
<evidence type="ECO:0000313" key="1">
    <source>
        <dbReference type="EMBL" id="KAG0429897.1"/>
    </source>
</evidence>
<reference evidence="1 2" key="1">
    <citation type="journal article" date="2020" name="Cell">
        <title>Large-Scale Comparative Analyses of Tick Genomes Elucidate Their Genetic Diversity and Vector Capacities.</title>
        <authorList>
            <consortium name="Tick Genome and Microbiome Consortium (TIGMIC)"/>
            <person name="Jia N."/>
            <person name="Wang J."/>
            <person name="Shi W."/>
            <person name="Du L."/>
            <person name="Sun Y."/>
            <person name="Zhan W."/>
            <person name="Jiang J.F."/>
            <person name="Wang Q."/>
            <person name="Zhang B."/>
            <person name="Ji P."/>
            <person name="Bell-Sakyi L."/>
            <person name="Cui X.M."/>
            <person name="Yuan T.T."/>
            <person name="Jiang B.G."/>
            <person name="Yang W.F."/>
            <person name="Lam T.T."/>
            <person name="Chang Q.C."/>
            <person name="Ding S.J."/>
            <person name="Wang X.J."/>
            <person name="Zhu J.G."/>
            <person name="Ruan X.D."/>
            <person name="Zhao L."/>
            <person name="Wei J.T."/>
            <person name="Ye R.Z."/>
            <person name="Que T.C."/>
            <person name="Du C.H."/>
            <person name="Zhou Y.H."/>
            <person name="Cheng J.X."/>
            <person name="Dai P.F."/>
            <person name="Guo W.B."/>
            <person name="Han X.H."/>
            <person name="Huang E.J."/>
            <person name="Li L.F."/>
            <person name="Wei W."/>
            <person name="Gao Y.C."/>
            <person name="Liu J.Z."/>
            <person name="Shao H.Z."/>
            <person name="Wang X."/>
            <person name="Wang C.C."/>
            <person name="Yang T.C."/>
            <person name="Huo Q.B."/>
            <person name="Li W."/>
            <person name="Chen H.Y."/>
            <person name="Chen S.E."/>
            <person name="Zhou L.G."/>
            <person name="Ni X.B."/>
            <person name="Tian J.H."/>
            <person name="Sheng Y."/>
            <person name="Liu T."/>
            <person name="Pan Y.S."/>
            <person name="Xia L.Y."/>
            <person name="Li J."/>
            <person name="Zhao F."/>
            <person name="Cao W.C."/>
        </authorList>
    </citation>
    <scope>NUCLEOTIDE SEQUENCE [LARGE SCALE GENOMIC DNA]</scope>
    <source>
        <strain evidence="1">Iper-2018</strain>
    </source>
</reference>
<accession>A0AC60QAV1</accession>
<dbReference type="EMBL" id="JABSTQ010009372">
    <property type="protein sequence ID" value="KAG0429897.1"/>
    <property type="molecule type" value="Genomic_DNA"/>
</dbReference>
<gene>
    <name evidence="1" type="ORF">HPB47_023210</name>
</gene>
<dbReference type="Proteomes" id="UP000805193">
    <property type="component" value="Unassembled WGS sequence"/>
</dbReference>
<protein>
    <submittedName>
        <fullName evidence="1">Uncharacterized protein</fullName>
    </submittedName>
</protein>
<proteinExistence type="predicted"/>
<organism evidence="1 2">
    <name type="scientific">Ixodes persulcatus</name>
    <name type="common">Taiga tick</name>
    <dbReference type="NCBI Taxonomy" id="34615"/>
    <lineage>
        <taxon>Eukaryota</taxon>
        <taxon>Metazoa</taxon>
        <taxon>Ecdysozoa</taxon>
        <taxon>Arthropoda</taxon>
        <taxon>Chelicerata</taxon>
        <taxon>Arachnida</taxon>
        <taxon>Acari</taxon>
        <taxon>Parasitiformes</taxon>
        <taxon>Ixodida</taxon>
        <taxon>Ixodoidea</taxon>
        <taxon>Ixodidae</taxon>
        <taxon>Ixodinae</taxon>
        <taxon>Ixodes</taxon>
    </lineage>
</organism>
<keyword evidence="2" id="KW-1185">Reference proteome</keyword>
<comment type="caution">
    <text evidence="1">The sequence shown here is derived from an EMBL/GenBank/DDBJ whole genome shotgun (WGS) entry which is preliminary data.</text>
</comment>
<sequence length="386" mass="43403">MHRQAAQAGSNDKHNSPMKTLGPTMCNLGAGQGSDTTNGNILVPFLLHLVHQKQRNQQLLIQTPKPQLRPQPQQRNQQERKPKPQAPQPQPKRQPPTTRAKGNFKINMSAPKTLLGNRRNIEASPTLPWTPHSWKLSPLRRSRRVAASPVLPVTVAPNRNPALTDDRVQCCGRRFWFVRDICGIICAWMTWMLVAYAQYVVVGVILLPVAHTYYGAINLVLFEVLAFLAVFSHVRTMVTDPGAVMRGTATKEAVEQLGLREGRLVYKCPKCSCLKPERAHHCSVCQRCIRKMDHHCPWVNNCIGENNQKFFVLFTLYIAIISSHSFFLAVNHFVGCINSEWKKCSGGSPAVTVILLILLIFEALLFAIFTLVMFASQVQAIWNDET</sequence>